<protein>
    <submittedName>
        <fullName evidence="1">Uncharacterized protein</fullName>
    </submittedName>
</protein>
<dbReference type="Proteomes" id="UP000054270">
    <property type="component" value="Unassembled WGS sequence"/>
</dbReference>
<organism evidence="1 2">
    <name type="scientific">Hypholoma sublateritium (strain FD-334 SS-4)</name>
    <dbReference type="NCBI Taxonomy" id="945553"/>
    <lineage>
        <taxon>Eukaryota</taxon>
        <taxon>Fungi</taxon>
        <taxon>Dikarya</taxon>
        <taxon>Basidiomycota</taxon>
        <taxon>Agaricomycotina</taxon>
        <taxon>Agaricomycetes</taxon>
        <taxon>Agaricomycetidae</taxon>
        <taxon>Agaricales</taxon>
        <taxon>Agaricineae</taxon>
        <taxon>Strophariaceae</taxon>
        <taxon>Hypholoma</taxon>
    </lineage>
</organism>
<accession>A0A0D2LCD3</accession>
<dbReference type="AlphaFoldDB" id="A0A0D2LCD3"/>
<name>A0A0D2LCD3_HYPSF</name>
<gene>
    <name evidence="1" type="ORF">HYPSUDRAFT_85747</name>
</gene>
<evidence type="ECO:0000313" key="1">
    <source>
        <dbReference type="EMBL" id="KJA24927.1"/>
    </source>
</evidence>
<evidence type="ECO:0000313" key="2">
    <source>
        <dbReference type="Proteomes" id="UP000054270"/>
    </source>
</evidence>
<dbReference type="OrthoDB" id="3010872at2759"/>
<sequence length="212" mass="22549">MPVINALTHDIPALTAAINVPPTWDTLSILVGEFRTLAEAHPAQTLQLAETIYAVSRPPAACAATVPDEDDPEHPDALTDELQGCMYEMLASAFSANDRAPANAVLVAALMSGAYCAGLQFPGYLHGNSAAESEMYALHACLALLVGGAAMYKGLQHDHGKFASAFKKLVGENVIKDENGKKLLEVTIQQVESGFNRTLDVKEIWATLFPGA</sequence>
<dbReference type="EMBL" id="KN817534">
    <property type="protein sequence ID" value="KJA24927.1"/>
    <property type="molecule type" value="Genomic_DNA"/>
</dbReference>
<proteinExistence type="predicted"/>
<keyword evidence="2" id="KW-1185">Reference proteome</keyword>
<reference evidence="2" key="1">
    <citation type="submission" date="2014-04" db="EMBL/GenBank/DDBJ databases">
        <title>Evolutionary Origins and Diversification of the Mycorrhizal Mutualists.</title>
        <authorList>
            <consortium name="DOE Joint Genome Institute"/>
            <consortium name="Mycorrhizal Genomics Consortium"/>
            <person name="Kohler A."/>
            <person name="Kuo A."/>
            <person name="Nagy L.G."/>
            <person name="Floudas D."/>
            <person name="Copeland A."/>
            <person name="Barry K.W."/>
            <person name="Cichocki N."/>
            <person name="Veneault-Fourrey C."/>
            <person name="LaButti K."/>
            <person name="Lindquist E.A."/>
            <person name="Lipzen A."/>
            <person name="Lundell T."/>
            <person name="Morin E."/>
            <person name="Murat C."/>
            <person name="Riley R."/>
            <person name="Ohm R."/>
            <person name="Sun H."/>
            <person name="Tunlid A."/>
            <person name="Henrissat B."/>
            <person name="Grigoriev I.V."/>
            <person name="Hibbett D.S."/>
            <person name="Martin F."/>
        </authorList>
    </citation>
    <scope>NUCLEOTIDE SEQUENCE [LARGE SCALE GENOMIC DNA]</scope>
    <source>
        <strain evidence="2">FD-334 SS-4</strain>
    </source>
</reference>